<accession>A0ABX9A4M6</accession>
<dbReference type="RefSeq" id="WP_221431741.1">
    <property type="nucleotide sequence ID" value="NZ_CP081294.1"/>
</dbReference>
<feature type="transmembrane region" description="Helical" evidence="1">
    <location>
        <begin position="130"/>
        <end position="152"/>
    </location>
</feature>
<gene>
    <name evidence="2" type="ORF">K3136_04725</name>
</gene>
<keyword evidence="1" id="KW-0472">Membrane</keyword>
<feature type="transmembrane region" description="Helical" evidence="1">
    <location>
        <begin position="164"/>
        <end position="183"/>
    </location>
</feature>
<evidence type="ECO:0000313" key="2">
    <source>
        <dbReference type="EMBL" id="QZD96016.1"/>
    </source>
</evidence>
<dbReference type="Proteomes" id="UP000824321">
    <property type="component" value="Chromosome"/>
</dbReference>
<feature type="transmembrane region" description="Helical" evidence="1">
    <location>
        <begin position="90"/>
        <end position="110"/>
    </location>
</feature>
<keyword evidence="1" id="KW-1133">Transmembrane helix</keyword>
<organism evidence="2 3">
    <name type="scientific">Qipengyuania gelatinilytica</name>
    <dbReference type="NCBI Taxonomy" id="2867231"/>
    <lineage>
        <taxon>Bacteria</taxon>
        <taxon>Pseudomonadati</taxon>
        <taxon>Pseudomonadota</taxon>
        <taxon>Alphaproteobacteria</taxon>
        <taxon>Sphingomonadales</taxon>
        <taxon>Erythrobacteraceae</taxon>
        <taxon>Qipengyuania</taxon>
    </lineage>
</organism>
<protein>
    <submittedName>
        <fullName evidence="2">Uncharacterized protein</fullName>
    </submittedName>
</protein>
<evidence type="ECO:0000313" key="3">
    <source>
        <dbReference type="Proteomes" id="UP000824321"/>
    </source>
</evidence>
<dbReference type="InterPro" id="IPR034804">
    <property type="entry name" value="SQR/QFR_C/D"/>
</dbReference>
<dbReference type="EMBL" id="CP081294">
    <property type="protein sequence ID" value="QZD96016.1"/>
    <property type="molecule type" value="Genomic_DNA"/>
</dbReference>
<keyword evidence="1" id="KW-0812">Transmembrane</keyword>
<keyword evidence="3" id="KW-1185">Reference proteome</keyword>
<reference evidence="2 3" key="1">
    <citation type="submission" date="2021-08" db="EMBL/GenBank/DDBJ databases">
        <title>Comparative Genomics Analysis of the Genus Qipengyuania Reveals Extensive Genetic Diversity and Metabolic Versatility, Including the Description of Fifteen Novel Species.</title>
        <authorList>
            <person name="Liu Y."/>
        </authorList>
    </citation>
    <scope>NUCLEOTIDE SEQUENCE [LARGE SCALE GENOMIC DNA]</scope>
    <source>
        <strain evidence="2 3">1NDH1</strain>
    </source>
</reference>
<feature type="transmembrane region" description="Helical" evidence="1">
    <location>
        <begin position="49"/>
        <end position="69"/>
    </location>
</feature>
<dbReference type="SUPFAM" id="SSF81343">
    <property type="entry name" value="Fumarate reductase respiratory complex transmembrane subunits"/>
    <property type="match status" value="1"/>
</dbReference>
<sequence>MTVKLHRWNAVLLLFFLVLHFGTHFAGLLGPQVHGDALEAATKLYRIGFVEPVLLGAFAMQVVLGIALVRKRKKAGIEKGWGTIQVVSGAYLAMFITVHALSALFARYANGLDTNFWWPASTLAHSELSYFFYPYYTLAVCALFAHLAAALYYGSGQAKSARALLVAGPVVALLIIAGFGGWFRDISVPAEYMGAFQNYIPGAAPS</sequence>
<evidence type="ECO:0000256" key="1">
    <source>
        <dbReference type="SAM" id="Phobius"/>
    </source>
</evidence>
<proteinExistence type="predicted"/>
<name>A0ABX9A4M6_9SPHN</name>